<dbReference type="InterPro" id="IPR039465">
    <property type="entry name" value="IL-17_rcpt-like"/>
</dbReference>
<keyword evidence="1 3" id="KW-0732">Signal</keyword>
<accession>G3Q5F9</accession>
<dbReference type="KEGG" id="gat:120817800"/>
<dbReference type="InParanoid" id="G3Q5F9"/>
<keyword evidence="2" id="KW-1133">Transmembrane helix</keyword>
<feature type="signal peptide" evidence="3">
    <location>
        <begin position="1"/>
        <end position="21"/>
    </location>
</feature>
<dbReference type="OMA" id="CSQGLQC"/>
<proteinExistence type="predicted"/>
<dbReference type="AlphaFoldDB" id="G3Q5F9"/>
<reference evidence="5" key="3">
    <citation type="submission" date="2025-09" db="UniProtKB">
        <authorList>
            <consortium name="Ensembl"/>
        </authorList>
    </citation>
    <scope>IDENTIFICATION</scope>
</reference>
<dbReference type="GO" id="GO:0030368">
    <property type="term" value="F:interleukin-17 receptor activity"/>
    <property type="evidence" value="ECO:0007669"/>
    <property type="project" value="InterPro"/>
</dbReference>
<keyword evidence="2" id="KW-0812">Transmembrane</keyword>
<evidence type="ECO:0000256" key="1">
    <source>
        <dbReference type="ARBA" id="ARBA00022729"/>
    </source>
</evidence>
<feature type="domain" description="Interleukin-17 receptor C/E N-terminal" evidence="4">
    <location>
        <begin position="138"/>
        <end position="388"/>
    </location>
</feature>
<feature type="chain" id="PRO_5043982826" description="Interleukin-17 receptor C/E N-terminal domain-containing protein" evidence="3">
    <location>
        <begin position="22"/>
        <end position="553"/>
    </location>
</feature>
<dbReference type="PANTHER" id="PTHR15583">
    <property type="entry name" value="INTERLEUKIN-17 RECEPTOR"/>
    <property type="match status" value="1"/>
</dbReference>
<protein>
    <recommendedName>
        <fullName evidence="4">Interleukin-17 receptor C/E N-terminal domain-containing protein</fullName>
    </recommendedName>
</protein>
<dbReference type="InterPro" id="IPR027841">
    <property type="entry name" value="IL-17_rcpt_C/E_N"/>
</dbReference>
<dbReference type="eggNOG" id="ENOG502QTUV">
    <property type="taxonomic scope" value="Eukaryota"/>
</dbReference>
<name>G3Q5F9_GASAC</name>
<dbReference type="RefSeq" id="XP_040030283.1">
    <property type="nucleotide sequence ID" value="XM_040174349.1"/>
</dbReference>
<keyword evidence="2" id="KW-0472">Membrane</keyword>
<evidence type="ECO:0000313" key="5">
    <source>
        <dbReference type="Ensembl" id="ENSGACP00000025115.2"/>
    </source>
</evidence>
<dbReference type="Pfam" id="PF15037">
    <property type="entry name" value="IL17_R_N"/>
    <property type="match status" value="1"/>
</dbReference>
<evidence type="ECO:0000313" key="6">
    <source>
        <dbReference type="Proteomes" id="UP000007635"/>
    </source>
</evidence>
<dbReference type="GeneID" id="120817800"/>
<dbReference type="Proteomes" id="UP000007635">
    <property type="component" value="Chromosome IV"/>
</dbReference>
<dbReference type="Ensembl" id="ENSGACT00000025164.2">
    <property type="protein sequence ID" value="ENSGACP00000025115.2"/>
    <property type="gene ID" value="ENSGACG00000018998.2"/>
</dbReference>
<dbReference type="Bgee" id="ENSGACG00000018998">
    <property type="expression patterns" value="Expressed in pharyngeal gill and 4 other cell types or tissues"/>
</dbReference>
<organism evidence="5 6">
    <name type="scientific">Gasterosteus aculeatus aculeatus</name>
    <name type="common">three-spined stickleback</name>
    <dbReference type="NCBI Taxonomy" id="481459"/>
    <lineage>
        <taxon>Eukaryota</taxon>
        <taxon>Metazoa</taxon>
        <taxon>Chordata</taxon>
        <taxon>Craniata</taxon>
        <taxon>Vertebrata</taxon>
        <taxon>Euteleostomi</taxon>
        <taxon>Actinopterygii</taxon>
        <taxon>Neopterygii</taxon>
        <taxon>Teleostei</taxon>
        <taxon>Neoteleostei</taxon>
        <taxon>Acanthomorphata</taxon>
        <taxon>Eupercaria</taxon>
        <taxon>Perciformes</taxon>
        <taxon>Cottioidei</taxon>
        <taxon>Gasterosteales</taxon>
        <taxon>Gasterosteidae</taxon>
        <taxon>Gasterosteus</taxon>
    </lineage>
</organism>
<dbReference type="GeneTree" id="ENSGT00940000162605"/>
<feature type="transmembrane region" description="Helical" evidence="2">
    <location>
        <begin position="470"/>
        <end position="495"/>
    </location>
</feature>
<evidence type="ECO:0000256" key="3">
    <source>
        <dbReference type="SAM" id="SignalP"/>
    </source>
</evidence>
<sequence length="553" mass="60698">MLLWVALLMSRCFSGLDGAAAGPAGLERIEECGTSCSQGLQCKTKPNNWFPPPCQNPGEGVNRSSVFHDVDLSTVMRCEGRQKCSLHLRIKTAINLTESIHGLSVCTVTAGMMPNCQIFSFRRESRHRLSGLKVEVENDCTVIPPRERVQVTVETVPSYCGVTWTGTYDAPACISEDLRRHVPECITGRLSYDVNPQTKELRVSVSDMLEDQDYHLRLCHRDFICAGTGAHRLIKKGERVMSAILPYSQPLPCLCIEGWSDVTDASRVQICPFKHRLGVLWSGINFDPLEETLSWEPICPVAATAVLCQKRADGVCVDLPHGSQNVSRKKITFTKVDPHPQLCMKFTAGRRSWTRCPFANPTFQAWEVVVSGQQGQKVVKVLSQVAATFSVGLCVKPEGSTSCQITDTYTVDVEQHNAVGLNLKGEPCNSCLQVKRLNVKFAATVTHCLEQCNQTGACGPDVSSRVSLDFGWIILHAAVLFSGIFIFTLALHVLLTVYQKRKQNVIGGCISEKRTDPASDCAVVVLKPQPPGHGGFLIPDSPQCGNTEKANLI</sequence>
<evidence type="ECO:0000259" key="4">
    <source>
        <dbReference type="Pfam" id="PF15037"/>
    </source>
</evidence>
<reference evidence="5 6" key="1">
    <citation type="journal article" date="2021" name="G3 (Bethesda)">
        <title>Improved contiguity of the threespine stickleback genome using long-read sequencing.</title>
        <authorList>
            <person name="Nath S."/>
            <person name="Shaw D.E."/>
            <person name="White M.A."/>
        </authorList>
    </citation>
    <scope>NUCLEOTIDE SEQUENCE [LARGE SCALE GENOMIC DNA]</scope>
    <source>
        <strain evidence="5 6">Lake Benthic</strain>
    </source>
</reference>
<keyword evidence="6" id="KW-1185">Reference proteome</keyword>
<reference evidence="5" key="2">
    <citation type="submission" date="2025-08" db="UniProtKB">
        <authorList>
            <consortium name="Ensembl"/>
        </authorList>
    </citation>
    <scope>IDENTIFICATION</scope>
</reference>
<evidence type="ECO:0000256" key="2">
    <source>
        <dbReference type="SAM" id="Phobius"/>
    </source>
</evidence>
<dbReference type="CTD" id="400935"/>
<dbReference type="PANTHER" id="PTHR15583:SF10">
    <property type="entry name" value="INTERLEUKIN-17 RECEPTOR E-LIKE-RELATED"/>
    <property type="match status" value="1"/>
</dbReference>
<dbReference type="STRING" id="69293.ENSGACP00000025115"/>